<evidence type="ECO:0008006" key="3">
    <source>
        <dbReference type="Google" id="ProtNLM"/>
    </source>
</evidence>
<gene>
    <name evidence="1" type="ORF">FHX74_001637</name>
</gene>
<dbReference type="AlphaFoldDB" id="A0A7W3IRR0"/>
<dbReference type="RefSeq" id="WP_182559556.1">
    <property type="nucleotide sequence ID" value="NZ_JACGWT010000002.1"/>
</dbReference>
<protein>
    <recommendedName>
        <fullName evidence="3">Plasmid replication, integration and excision activator</fullName>
    </recommendedName>
</protein>
<comment type="caution">
    <text evidence="1">The sequence shown here is derived from an EMBL/GenBank/DDBJ whole genome shotgun (WGS) entry which is preliminary data.</text>
</comment>
<reference evidence="1 2" key="1">
    <citation type="submission" date="2020-07" db="EMBL/GenBank/DDBJ databases">
        <title>Sequencing the genomes of 1000 actinobacteria strains.</title>
        <authorList>
            <person name="Klenk H.-P."/>
        </authorList>
    </citation>
    <scope>NUCLEOTIDE SEQUENCE [LARGE SCALE GENOMIC DNA]</scope>
    <source>
        <strain evidence="1 2">DSM 100723</strain>
    </source>
</reference>
<keyword evidence="2" id="KW-1185">Reference proteome</keyword>
<dbReference type="EMBL" id="JACGWT010000002">
    <property type="protein sequence ID" value="MBA8794032.1"/>
    <property type="molecule type" value="Genomic_DNA"/>
</dbReference>
<evidence type="ECO:0000313" key="1">
    <source>
        <dbReference type="EMBL" id="MBA8794032.1"/>
    </source>
</evidence>
<dbReference type="Proteomes" id="UP000523079">
    <property type="component" value="Unassembled WGS sequence"/>
</dbReference>
<proteinExistence type="predicted"/>
<organism evidence="1 2">
    <name type="scientific">Microlunatus kandeliicorticis</name>
    <dbReference type="NCBI Taxonomy" id="1759536"/>
    <lineage>
        <taxon>Bacteria</taxon>
        <taxon>Bacillati</taxon>
        <taxon>Actinomycetota</taxon>
        <taxon>Actinomycetes</taxon>
        <taxon>Propionibacteriales</taxon>
        <taxon>Propionibacteriaceae</taxon>
        <taxon>Microlunatus</taxon>
    </lineage>
</organism>
<name>A0A7W3IRR0_9ACTN</name>
<accession>A0A7W3IRR0</accession>
<sequence length="135" mass="14845">MPVNFDQAFPLGLYGLKVEPLNDFEASTRENPVQARDKDTGELMWTVEVMDLDPEARERTFKVKLPAPHQPVLPAEMEHAPLRPVAFVGLTVTPWLNDNGGRTKVGLSVRALRMVDAAEYRKTASSGANASSKVA</sequence>
<evidence type="ECO:0000313" key="2">
    <source>
        <dbReference type="Proteomes" id="UP000523079"/>
    </source>
</evidence>